<keyword evidence="1" id="KW-0175">Coiled coil</keyword>
<name>G8BW41_TETPH</name>
<dbReference type="STRING" id="1071381.G8BW41"/>
<evidence type="ECO:0000313" key="4">
    <source>
        <dbReference type="Proteomes" id="UP000005666"/>
    </source>
</evidence>
<sequence>MNDTKQRQYSRLAEQLSQLQDNLEEATQHLDTMSKQCNTNIINQLGKLHASWLMGSDLYFQDKVTSNASTRAANDANEITTSETMDNENNGVNENSGDSK</sequence>
<dbReference type="AlphaFoldDB" id="G8BW41"/>
<dbReference type="KEGG" id="tpf:TPHA_0G02810"/>
<dbReference type="InterPro" id="IPR042332">
    <property type="entry name" value="Hsk3"/>
</dbReference>
<dbReference type="PANTHER" id="PTHR28289:SF1">
    <property type="entry name" value="DASH COMPLEX SUBUNIT HSK3"/>
    <property type="match status" value="1"/>
</dbReference>
<keyword evidence="4" id="KW-1185">Reference proteome</keyword>
<dbReference type="GO" id="GO:1990758">
    <property type="term" value="P:mitotic sister chromatid biorientation"/>
    <property type="evidence" value="ECO:0007669"/>
    <property type="project" value="EnsemblFungi"/>
</dbReference>
<gene>
    <name evidence="3" type="primary">TPHA0G02810</name>
    <name evidence="3" type="ordered locus">TPHA_0G02810</name>
</gene>
<dbReference type="GO" id="GO:0051010">
    <property type="term" value="F:microtubule plus-end binding"/>
    <property type="evidence" value="ECO:0007669"/>
    <property type="project" value="EnsemblFungi"/>
</dbReference>
<reference evidence="3 4" key="1">
    <citation type="journal article" date="2011" name="Proc. Natl. Acad. Sci. U.S.A.">
        <title>Evolutionary erosion of yeast sex chromosomes by mating-type switching accidents.</title>
        <authorList>
            <person name="Gordon J.L."/>
            <person name="Armisen D."/>
            <person name="Proux-Wera E."/>
            <person name="Oheigeartaigh S.S."/>
            <person name="Byrne K.P."/>
            <person name="Wolfe K.H."/>
        </authorList>
    </citation>
    <scope>NUCLEOTIDE SEQUENCE [LARGE SCALE GENOMIC DNA]</scope>
    <source>
        <strain evidence="4">ATCC 24235 / CBS 4417 / NBRC 1672 / NRRL Y-8282 / UCD 70-5</strain>
    </source>
</reference>
<dbReference type="PANTHER" id="PTHR28289">
    <property type="entry name" value="DASH COMPLEX SUBUNIT HSK3"/>
    <property type="match status" value="1"/>
</dbReference>
<accession>G8BW41</accession>
<dbReference type="eggNOG" id="KOG4853">
    <property type="taxonomic scope" value="Eukaryota"/>
</dbReference>
<dbReference type="GO" id="GO:0031116">
    <property type="term" value="P:positive regulation of microtubule polymerization"/>
    <property type="evidence" value="ECO:0007669"/>
    <property type="project" value="EnsemblFungi"/>
</dbReference>
<dbReference type="RefSeq" id="XP_003686553.1">
    <property type="nucleotide sequence ID" value="XM_003686505.1"/>
</dbReference>
<evidence type="ECO:0000313" key="3">
    <source>
        <dbReference type="EMBL" id="CCE64119.1"/>
    </source>
</evidence>
<dbReference type="EMBL" id="HE612862">
    <property type="protein sequence ID" value="CCE64119.1"/>
    <property type="molecule type" value="Genomic_DNA"/>
</dbReference>
<feature type="region of interest" description="Disordered" evidence="2">
    <location>
        <begin position="70"/>
        <end position="100"/>
    </location>
</feature>
<feature type="coiled-coil region" evidence="1">
    <location>
        <begin position="2"/>
        <end position="36"/>
    </location>
</feature>
<dbReference type="OMA" id="QCNKNIV"/>
<dbReference type="GO" id="GO:1990976">
    <property type="term" value="P:protein transport along microtubule to mitotic spindle pole body"/>
    <property type="evidence" value="ECO:0007669"/>
    <property type="project" value="EnsemblFungi"/>
</dbReference>
<organism evidence="3 4">
    <name type="scientific">Tetrapisispora phaffii (strain ATCC 24235 / CBS 4417 / NBRC 1672 / NRRL Y-8282 / UCD 70-5)</name>
    <name type="common">Yeast</name>
    <name type="synonym">Fabospora phaffii</name>
    <dbReference type="NCBI Taxonomy" id="1071381"/>
    <lineage>
        <taxon>Eukaryota</taxon>
        <taxon>Fungi</taxon>
        <taxon>Dikarya</taxon>
        <taxon>Ascomycota</taxon>
        <taxon>Saccharomycotina</taxon>
        <taxon>Saccharomycetes</taxon>
        <taxon>Saccharomycetales</taxon>
        <taxon>Saccharomycetaceae</taxon>
        <taxon>Tetrapisispora</taxon>
    </lineage>
</organism>
<dbReference type="Pfam" id="PF08227">
    <property type="entry name" value="DASH_Hsk3"/>
    <property type="match status" value="1"/>
</dbReference>
<evidence type="ECO:0000256" key="2">
    <source>
        <dbReference type="SAM" id="MobiDB-lite"/>
    </source>
</evidence>
<dbReference type="GO" id="GO:0051987">
    <property type="term" value="P:positive regulation of attachment of spindle microtubules to kinetochore"/>
    <property type="evidence" value="ECO:0007669"/>
    <property type="project" value="EnsemblFungi"/>
</dbReference>
<dbReference type="GO" id="GO:0042729">
    <property type="term" value="C:DASH complex"/>
    <property type="evidence" value="ECO:0007669"/>
    <property type="project" value="EnsemblFungi"/>
</dbReference>
<dbReference type="Proteomes" id="UP000005666">
    <property type="component" value="Chromosome 7"/>
</dbReference>
<dbReference type="OrthoDB" id="4040439at2759"/>
<dbReference type="GeneID" id="11535840"/>
<proteinExistence type="predicted"/>
<protein>
    <submittedName>
        <fullName evidence="3">Uncharacterized protein</fullName>
    </submittedName>
</protein>
<dbReference type="HOGENOM" id="CLU_2307949_0_0_1"/>
<evidence type="ECO:0000256" key="1">
    <source>
        <dbReference type="SAM" id="Coils"/>
    </source>
</evidence>
<dbReference type="InterPro" id="IPR013183">
    <property type="entry name" value="Hsk3-like"/>
</dbReference>